<dbReference type="InterPro" id="IPR011022">
    <property type="entry name" value="Arrestin_C-like"/>
</dbReference>
<evidence type="ECO:0000313" key="2">
    <source>
        <dbReference type="EMBL" id="OXA44851.1"/>
    </source>
</evidence>
<evidence type="ECO:0000313" key="3">
    <source>
        <dbReference type="Proteomes" id="UP000198287"/>
    </source>
</evidence>
<reference evidence="2 3" key="1">
    <citation type="submission" date="2015-12" db="EMBL/GenBank/DDBJ databases">
        <title>The genome of Folsomia candida.</title>
        <authorList>
            <person name="Faddeeva A."/>
            <person name="Derks M.F."/>
            <person name="Anvar Y."/>
            <person name="Smit S."/>
            <person name="Van Straalen N."/>
            <person name="Roelofs D."/>
        </authorList>
    </citation>
    <scope>NUCLEOTIDE SEQUENCE [LARGE SCALE GENOMIC DNA]</scope>
    <source>
        <strain evidence="2 3">VU population</strain>
        <tissue evidence="2">Whole body</tissue>
    </source>
</reference>
<organism evidence="2 3">
    <name type="scientific">Folsomia candida</name>
    <name type="common">Springtail</name>
    <dbReference type="NCBI Taxonomy" id="158441"/>
    <lineage>
        <taxon>Eukaryota</taxon>
        <taxon>Metazoa</taxon>
        <taxon>Ecdysozoa</taxon>
        <taxon>Arthropoda</taxon>
        <taxon>Hexapoda</taxon>
        <taxon>Collembola</taxon>
        <taxon>Entomobryomorpha</taxon>
        <taxon>Isotomoidea</taxon>
        <taxon>Isotomidae</taxon>
        <taxon>Proisotominae</taxon>
        <taxon>Folsomia</taxon>
    </lineage>
</organism>
<accession>A0A226DJT6</accession>
<keyword evidence="3" id="KW-1185">Reference proteome</keyword>
<gene>
    <name evidence="2" type="ORF">Fcan01_20592</name>
</gene>
<dbReference type="Pfam" id="PF02752">
    <property type="entry name" value="Arrestin_C"/>
    <property type="match status" value="1"/>
</dbReference>
<sequence>MAMLNHALVARTQQLMVDANQENPPTAIFQVAAETKRPQQIPDRVNILVSKIASDGAISGIVEVIMNRSHSGLFIELCSTLKYGETSVDLIVKNRTELSPTFRRLCGIRKAAVKADLFTFIKFPFVLNAQDELPPPPTFDSALFSIEHKLVVLMKKYGDYVTIKEKVIQFPGQLEICRGPHLTSLIEQEVRVDGVKVAVELPRDEFLISESIPFTVRLLDSLRVGVKKVEISLLQKVRLDGENDAESRVLDCVTFKRFLKREMCERRGKFSGNCVKVPSYCSTCDTFFSIGYEIEIQIVTMDLKTASGSIPVTLGTVSKAPIPSTVPREGDEYDAALAQIPRRRSPSFLSIRSMSLLSIFPPSYSQLGSRRSSIASIQTLPPHYDDVVH</sequence>
<dbReference type="AlphaFoldDB" id="A0A226DJT6"/>
<feature type="domain" description="Arrestin C-terminal-like" evidence="1">
    <location>
        <begin position="191"/>
        <end position="319"/>
    </location>
</feature>
<dbReference type="SMART" id="SM01017">
    <property type="entry name" value="Arrestin_C"/>
    <property type="match status" value="1"/>
</dbReference>
<evidence type="ECO:0000259" key="1">
    <source>
        <dbReference type="SMART" id="SM01017"/>
    </source>
</evidence>
<dbReference type="OrthoDB" id="8251650at2759"/>
<proteinExistence type="predicted"/>
<dbReference type="Proteomes" id="UP000198287">
    <property type="component" value="Unassembled WGS sequence"/>
</dbReference>
<protein>
    <recommendedName>
        <fullName evidence="1">Arrestin C-terminal-like domain-containing protein</fullName>
    </recommendedName>
</protein>
<dbReference type="InterPro" id="IPR014752">
    <property type="entry name" value="Arrestin-like_C"/>
</dbReference>
<dbReference type="EMBL" id="LNIX01000019">
    <property type="protein sequence ID" value="OXA44851.1"/>
    <property type="molecule type" value="Genomic_DNA"/>
</dbReference>
<comment type="caution">
    <text evidence="2">The sequence shown here is derived from an EMBL/GenBank/DDBJ whole genome shotgun (WGS) entry which is preliminary data.</text>
</comment>
<dbReference type="Gene3D" id="2.60.40.640">
    <property type="match status" value="1"/>
</dbReference>
<name>A0A226DJT6_FOLCA</name>